<gene>
    <name evidence="1" type="ORF">P691DRAFT_764974</name>
</gene>
<dbReference type="Proteomes" id="UP000807342">
    <property type="component" value="Unassembled WGS sequence"/>
</dbReference>
<evidence type="ECO:0000313" key="1">
    <source>
        <dbReference type="EMBL" id="KAF9442659.1"/>
    </source>
</evidence>
<name>A0A9P6BYH3_9AGAR</name>
<keyword evidence="2" id="KW-1185">Reference proteome</keyword>
<sequence>MEKDASGNKRSLPRLRNIYLKGPGATSTPASISPTSWLRIFRNSPLLSSVWFRGDPHLFPELGELFEWSNITEFSTVISSVELFSRCNKILCAMPRLTVFKLTFAPYGAQPNTTENGDISFHPGAQLPELRDFWVCLDQGGPFDLSLVFRIFPRAPRLSRFSLQPTNSVSITDSFLPEFANFILRSQCTITYLQINDLLAHQTMELFKLLPHVESLVAERVHFDEKLITQLVTAPDVHHPQPRADPVLLPKLKSVGVELVVKQGLERYVYNVFESRRLYPAVEGGPTLERVYVKLVLH</sequence>
<proteinExistence type="predicted"/>
<organism evidence="1 2">
    <name type="scientific">Macrolepiota fuliginosa MF-IS2</name>
    <dbReference type="NCBI Taxonomy" id="1400762"/>
    <lineage>
        <taxon>Eukaryota</taxon>
        <taxon>Fungi</taxon>
        <taxon>Dikarya</taxon>
        <taxon>Basidiomycota</taxon>
        <taxon>Agaricomycotina</taxon>
        <taxon>Agaricomycetes</taxon>
        <taxon>Agaricomycetidae</taxon>
        <taxon>Agaricales</taxon>
        <taxon>Agaricineae</taxon>
        <taxon>Agaricaceae</taxon>
        <taxon>Macrolepiota</taxon>
    </lineage>
</organism>
<accession>A0A9P6BYH3</accession>
<dbReference type="EMBL" id="MU151587">
    <property type="protein sequence ID" value="KAF9442659.1"/>
    <property type="molecule type" value="Genomic_DNA"/>
</dbReference>
<dbReference type="AlphaFoldDB" id="A0A9P6BYH3"/>
<protein>
    <submittedName>
        <fullName evidence="1">Uncharacterized protein</fullName>
    </submittedName>
</protein>
<reference evidence="1" key="1">
    <citation type="submission" date="2020-11" db="EMBL/GenBank/DDBJ databases">
        <authorList>
            <consortium name="DOE Joint Genome Institute"/>
            <person name="Ahrendt S."/>
            <person name="Riley R."/>
            <person name="Andreopoulos W."/>
            <person name="Labutti K."/>
            <person name="Pangilinan J."/>
            <person name="Ruiz-Duenas F.J."/>
            <person name="Barrasa J.M."/>
            <person name="Sanchez-Garcia M."/>
            <person name="Camarero S."/>
            <person name="Miyauchi S."/>
            <person name="Serrano A."/>
            <person name="Linde D."/>
            <person name="Babiker R."/>
            <person name="Drula E."/>
            <person name="Ayuso-Fernandez I."/>
            <person name="Pacheco R."/>
            <person name="Padilla G."/>
            <person name="Ferreira P."/>
            <person name="Barriuso J."/>
            <person name="Kellner H."/>
            <person name="Castanera R."/>
            <person name="Alfaro M."/>
            <person name="Ramirez L."/>
            <person name="Pisabarro A.G."/>
            <person name="Kuo A."/>
            <person name="Tritt A."/>
            <person name="Lipzen A."/>
            <person name="He G."/>
            <person name="Yan M."/>
            <person name="Ng V."/>
            <person name="Cullen D."/>
            <person name="Martin F."/>
            <person name="Rosso M.-N."/>
            <person name="Henrissat B."/>
            <person name="Hibbett D."/>
            <person name="Martinez A.T."/>
            <person name="Grigoriev I.V."/>
        </authorList>
    </citation>
    <scope>NUCLEOTIDE SEQUENCE</scope>
    <source>
        <strain evidence="1">MF-IS2</strain>
    </source>
</reference>
<evidence type="ECO:0000313" key="2">
    <source>
        <dbReference type="Proteomes" id="UP000807342"/>
    </source>
</evidence>
<comment type="caution">
    <text evidence="1">The sequence shown here is derived from an EMBL/GenBank/DDBJ whole genome shotgun (WGS) entry which is preliminary data.</text>
</comment>